<evidence type="ECO:0000259" key="3">
    <source>
        <dbReference type="Pfam" id="PF24476"/>
    </source>
</evidence>
<proteinExistence type="predicted"/>
<dbReference type="OrthoDB" id="3565018at2759"/>
<dbReference type="Pfam" id="PF24476">
    <property type="entry name" value="DUF7580"/>
    <property type="match status" value="1"/>
</dbReference>
<organism evidence="4 5">
    <name type="scientific">Penicillium polonicum</name>
    <dbReference type="NCBI Taxonomy" id="60169"/>
    <lineage>
        <taxon>Eukaryota</taxon>
        <taxon>Fungi</taxon>
        <taxon>Dikarya</taxon>
        <taxon>Ascomycota</taxon>
        <taxon>Pezizomycotina</taxon>
        <taxon>Eurotiomycetes</taxon>
        <taxon>Eurotiomycetidae</taxon>
        <taxon>Eurotiales</taxon>
        <taxon>Aspergillaceae</taxon>
        <taxon>Penicillium</taxon>
    </lineage>
</organism>
<feature type="region of interest" description="Disordered" evidence="2">
    <location>
        <begin position="324"/>
        <end position="343"/>
    </location>
</feature>
<feature type="domain" description="DUF7580" evidence="3">
    <location>
        <begin position="343"/>
        <end position="573"/>
    </location>
</feature>
<reference evidence="5" key="1">
    <citation type="journal article" date="2017" name="Nat. Microbiol.">
        <title>Global analysis of biosynthetic gene clusters reveals vast potential of secondary metabolite production in Penicillium species.</title>
        <authorList>
            <person name="Nielsen J.C."/>
            <person name="Grijseels S."/>
            <person name="Prigent S."/>
            <person name="Ji B."/>
            <person name="Dainat J."/>
            <person name="Nielsen K.F."/>
            <person name="Frisvad J.C."/>
            <person name="Workman M."/>
            <person name="Nielsen J."/>
        </authorList>
    </citation>
    <scope>NUCLEOTIDE SEQUENCE [LARGE SCALE GENOMIC DNA]</scope>
    <source>
        <strain evidence="5">IBT 4502</strain>
    </source>
</reference>
<dbReference type="InterPro" id="IPR056002">
    <property type="entry name" value="DUF7580"/>
</dbReference>
<gene>
    <name evidence="4" type="ORF">PENPOL_c022G02919</name>
</gene>
<dbReference type="Proteomes" id="UP000191408">
    <property type="component" value="Unassembled WGS sequence"/>
</dbReference>
<evidence type="ECO:0000256" key="1">
    <source>
        <dbReference type="SAM" id="Coils"/>
    </source>
</evidence>
<dbReference type="PANTHER" id="PTHR35186:SF4">
    <property type="entry name" value="PRION-INHIBITION AND PROPAGATION HELO DOMAIN-CONTAINING PROTEIN"/>
    <property type="match status" value="1"/>
</dbReference>
<dbReference type="STRING" id="60169.A0A1V6N7N9"/>
<evidence type="ECO:0000313" key="5">
    <source>
        <dbReference type="Proteomes" id="UP000191408"/>
    </source>
</evidence>
<comment type="caution">
    <text evidence="4">The sequence shown here is derived from an EMBL/GenBank/DDBJ whole genome shotgun (WGS) entry which is preliminary data.</text>
</comment>
<dbReference type="PANTHER" id="PTHR35186">
    <property type="entry name" value="ANK_REP_REGION DOMAIN-CONTAINING PROTEIN"/>
    <property type="match status" value="1"/>
</dbReference>
<feature type="compositionally biased region" description="Low complexity" evidence="2">
    <location>
        <begin position="327"/>
        <end position="339"/>
    </location>
</feature>
<keyword evidence="5" id="KW-1185">Reference proteome</keyword>
<dbReference type="AlphaFoldDB" id="A0A1V6N7N9"/>
<dbReference type="EMBL" id="MDYM01000022">
    <property type="protein sequence ID" value="OQD60613.1"/>
    <property type="molecule type" value="Genomic_DNA"/>
</dbReference>
<evidence type="ECO:0000256" key="2">
    <source>
        <dbReference type="SAM" id="MobiDB-lite"/>
    </source>
</evidence>
<sequence>MSGFEVAGVVLGALPLIITAVDKYKATARILKNFRHKEPHVQKLIQALENQRFCVESELVIIWNGAFNKEDLVPIPPTSNDFKSPMVALAIQKHLGPGYQHFIAALSRCEEALVEIATHLHGLASDGQGLSVLIQANPPQPNGSYEFTKKIKFALKKDDLERHIKDLENATNNLSRIRDYSRLRTPVTLQSTSSAASRIMSSFDAIRSHACRLYATISTAYAETCHPEHEAHLFLQSRAKSLLEKGQKPRKSPVTFTVSFSQVGPDDRCTPSLATKVRILEGDTFTPQSSDITLPTGGTTTIIQSSSINPRRVSYQLNAQIHRNSRSTPLTNPSSSTQQPSPPQVIEDLCLHMSKGIELRGLHLSKDGQLCYHQSPEHAFQTQLGTTASTIHSLDELLQPTSTIKLYLNSRIALSFKIASSILQLNDTKWCRRPITSDMIYLLCENSGIPGSNHRPFISRKFSPSLEESCALSAKRAMLELGIILLELWKNQTFTSYATESQNPYHTFGARYDLARNWLDANINEILPIYSDVVIRCIECTFVTSGADYKWSDTEFRKSVYDYVIKPLGKLVHPSLGE</sequence>
<keyword evidence="1" id="KW-0175">Coiled coil</keyword>
<feature type="coiled-coil region" evidence="1">
    <location>
        <begin position="150"/>
        <end position="180"/>
    </location>
</feature>
<protein>
    <recommendedName>
        <fullName evidence="3">DUF7580 domain-containing protein</fullName>
    </recommendedName>
</protein>
<accession>A0A1V6N7N9</accession>
<evidence type="ECO:0000313" key="4">
    <source>
        <dbReference type="EMBL" id="OQD60613.1"/>
    </source>
</evidence>
<name>A0A1V6N7N9_PENPO</name>